<sequence>MKATSTLLTLLAVFSAAASAGPIYARAGAKSGADIQKTVIETGSKRGAPVSKVSFWKTLPISVWNQLYDLEARAGGKDGRPLDATVVPALEKAYNQIFAGQIPTFPAKPPGKIQGGAVIPPPVAPKPDLKNVSPNTTVKTVATTTHAPVASLPPSASNIAPAVAAPSAKAAPAPVHKIAQRSAKLTGDRLRSTFMNGIDRKGYAASQVAFYKSIPQTTWNRLADLSCNQVTPTGKVDYAVKAKLNRAWGDIFSNRLPTFN</sequence>
<protein>
    <submittedName>
        <fullName evidence="2">Uncharacterized protein</fullName>
    </submittedName>
</protein>
<keyword evidence="3" id="KW-1185">Reference proteome</keyword>
<evidence type="ECO:0000313" key="2">
    <source>
        <dbReference type="EMBL" id="KAK6544689.1"/>
    </source>
</evidence>
<evidence type="ECO:0000256" key="1">
    <source>
        <dbReference type="SAM" id="SignalP"/>
    </source>
</evidence>
<evidence type="ECO:0000313" key="3">
    <source>
        <dbReference type="Proteomes" id="UP001365542"/>
    </source>
</evidence>
<dbReference type="AlphaFoldDB" id="A0AAV9XRH8"/>
<feature type="chain" id="PRO_5043990290" evidence="1">
    <location>
        <begin position="21"/>
        <end position="260"/>
    </location>
</feature>
<accession>A0AAV9XRH8</accession>
<gene>
    <name evidence="2" type="ORF">TWF694_001375</name>
</gene>
<organism evidence="2 3">
    <name type="scientific">Orbilia ellipsospora</name>
    <dbReference type="NCBI Taxonomy" id="2528407"/>
    <lineage>
        <taxon>Eukaryota</taxon>
        <taxon>Fungi</taxon>
        <taxon>Dikarya</taxon>
        <taxon>Ascomycota</taxon>
        <taxon>Pezizomycotina</taxon>
        <taxon>Orbiliomycetes</taxon>
        <taxon>Orbiliales</taxon>
        <taxon>Orbiliaceae</taxon>
        <taxon>Orbilia</taxon>
    </lineage>
</organism>
<keyword evidence="1" id="KW-0732">Signal</keyword>
<comment type="caution">
    <text evidence="2">The sequence shown here is derived from an EMBL/GenBank/DDBJ whole genome shotgun (WGS) entry which is preliminary data.</text>
</comment>
<dbReference type="Proteomes" id="UP001365542">
    <property type="component" value="Unassembled WGS sequence"/>
</dbReference>
<proteinExistence type="predicted"/>
<reference evidence="2 3" key="1">
    <citation type="submission" date="2019-10" db="EMBL/GenBank/DDBJ databases">
        <authorList>
            <person name="Palmer J.M."/>
        </authorList>
    </citation>
    <scope>NUCLEOTIDE SEQUENCE [LARGE SCALE GENOMIC DNA]</scope>
    <source>
        <strain evidence="2 3">TWF694</strain>
    </source>
</reference>
<feature type="signal peptide" evidence="1">
    <location>
        <begin position="1"/>
        <end position="20"/>
    </location>
</feature>
<name>A0AAV9XRH8_9PEZI</name>
<dbReference type="EMBL" id="JAVHJO010000001">
    <property type="protein sequence ID" value="KAK6544689.1"/>
    <property type="molecule type" value="Genomic_DNA"/>
</dbReference>